<feature type="compositionally biased region" description="Low complexity" evidence="6">
    <location>
        <begin position="140"/>
        <end position="154"/>
    </location>
</feature>
<feature type="compositionally biased region" description="Low complexity" evidence="6">
    <location>
        <begin position="899"/>
        <end position="922"/>
    </location>
</feature>
<keyword evidence="3" id="KW-0175">Coiled coil</keyword>
<dbReference type="OMA" id="ANQCEET"/>
<comment type="subcellular location">
    <subcellularLocation>
        <location evidence="1">Nucleus</location>
    </subcellularLocation>
</comment>
<dbReference type="GO" id="GO:0016581">
    <property type="term" value="C:NuRD complex"/>
    <property type="evidence" value="ECO:0007669"/>
    <property type="project" value="TreeGrafter"/>
</dbReference>
<dbReference type="Gene3D" id="6.10.250.1650">
    <property type="match status" value="1"/>
</dbReference>
<feature type="region of interest" description="Disordered" evidence="6">
    <location>
        <begin position="1130"/>
        <end position="1160"/>
    </location>
</feature>
<feature type="compositionally biased region" description="Polar residues" evidence="6">
    <location>
        <begin position="699"/>
        <end position="723"/>
    </location>
</feature>
<feature type="compositionally biased region" description="Basic and acidic residues" evidence="6">
    <location>
        <begin position="260"/>
        <end position="284"/>
    </location>
</feature>
<feature type="region of interest" description="Disordered" evidence="6">
    <location>
        <begin position="987"/>
        <end position="1016"/>
    </location>
</feature>
<dbReference type="EMBL" id="JAPWDV010000002">
    <property type="protein sequence ID" value="KAJ6219531.1"/>
    <property type="molecule type" value="Genomic_DNA"/>
</dbReference>
<accession>A0A9Q0RMA8</accession>
<keyword evidence="9" id="KW-1185">Reference proteome</keyword>
<dbReference type="Proteomes" id="UP001142055">
    <property type="component" value="Chromosome 2"/>
</dbReference>
<feature type="compositionally biased region" description="Low complexity" evidence="6">
    <location>
        <begin position="1005"/>
        <end position="1016"/>
    </location>
</feature>
<evidence type="ECO:0000256" key="5">
    <source>
        <dbReference type="ARBA" id="ARBA00023242"/>
    </source>
</evidence>
<keyword evidence="2" id="KW-0805">Transcription regulation</keyword>
<keyword evidence="5" id="KW-0539">Nucleus</keyword>
<feature type="compositionally biased region" description="Acidic residues" evidence="6">
    <location>
        <begin position="119"/>
        <end position="129"/>
    </location>
</feature>
<evidence type="ECO:0000256" key="3">
    <source>
        <dbReference type="ARBA" id="ARBA00023054"/>
    </source>
</evidence>
<feature type="compositionally biased region" description="Low complexity" evidence="6">
    <location>
        <begin position="517"/>
        <end position="528"/>
    </location>
</feature>
<dbReference type="InterPro" id="IPR032346">
    <property type="entry name" value="P66_CC"/>
</dbReference>
<feature type="compositionally biased region" description="Low complexity" evidence="6">
    <location>
        <begin position="376"/>
        <end position="394"/>
    </location>
</feature>
<dbReference type="PANTHER" id="PTHR13455:SF7">
    <property type="entry name" value="SIMJANG, ISOFORM E"/>
    <property type="match status" value="1"/>
</dbReference>
<evidence type="ECO:0000313" key="8">
    <source>
        <dbReference type="EMBL" id="KAJ6219531.1"/>
    </source>
</evidence>
<reference evidence="8" key="1">
    <citation type="submission" date="2022-12" db="EMBL/GenBank/DDBJ databases">
        <title>Genome assemblies of Blomia tropicalis.</title>
        <authorList>
            <person name="Cui Y."/>
        </authorList>
    </citation>
    <scope>NUCLEOTIDE SEQUENCE</scope>
    <source>
        <tissue evidence="8">Adult mites</tissue>
    </source>
</reference>
<proteinExistence type="predicted"/>
<feature type="compositionally biased region" description="Polar residues" evidence="6">
    <location>
        <begin position="76"/>
        <end position="92"/>
    </location>
</feature>
<feature type="compositionally biased region" description="Low complexity" evidence="6">
    <location>
        <begin position="611"/>
        <end position="625"/>
    </location>
</feature>
<sequence length="1160" mass="125858">MSDTQASETIVHEAESLLSSDMKSILNNCDDDESNANEKEHGTTNVESDTVDMSIKEDCNNDASLPTNGHDKEVNGTESKTIEPNTTITVTKSELETTNEMKQKSEEKDSNDSFPEPIESVDEQNIESNDESKSKMITLNNNTDENTSNNNNNEINEDEKSSESLSVDIDTKLSETSTPENVQEEKESIEMEIDSNTLSSDIVDDDDSITDLKSRDMNTKESCSMETQSNIGQENDDNQDDIVDDDVGKDDSQNSLDDMDSSKNEPIKLKVKEEETHNEIKKEVDEEDVCSNQREKPISLVKEEEEHKEEENVVQNAEQIDHSKMDVDQEDESSESNIACDTKPKVVTPELKTNDKSTTNITDNVVDNDSVTLDLSMASANSSKENKSSNISLKGKPLKRERSENAGCIAEDLSLPTKRRIAENGEDHEQMNGSITNAGEDDDFDDEHDFDDLQLPPTPPSEEIDDYSRIRKLKIIRRLRQELLNQDSKLMLLKKIRQSQLKENISLQNSTQNHHGTSSPSSNTTPSPAAGVGINLSSNLRDLNNLNLLANHYQQTLAQSGVNSALNFSTSHNSKPNLVNNNVAHLNSQPNLYMKNNMANFNNVGSPMQAHMSKSSSNHMKGSSSQNASFPLLGRSPYNSNHLSAPPAAHGNNSGSSSKQRTSYDNSNHNLAHASHRSSNSSSITRSSVPTPPNYNDMRLSSNNSKYNQHISQSASPSPSTIHGQVAESSPRPDPLLAQRQAANVKQVLRKQLEKMPQPKVPPPEMHFIPNPNNAEFMCYLGLEKVVDYLTGNNQMFQPPEPFECVQCGTDFTPVWKWKDRNDPNKPSVICEKCVGKNMKTVVFEEHTKRINTFSKAYEELEKQMASAAAQPSTPPTAAISPSLPAVTPPIQSNRDHSSSSSSSRQEMVSSHGSNGSHNSMFNNANNSATAAALAAAAAASANFGSIGAGLSGFSHQQAHTNSAMSSLTAQQLAAMAASFMPQAAASQTANASAHQMSTPPAAHSNSNRSSSNNSSSSLLQNLAAAFGASNNNAQNLAALALLQQMPKISQQQSQLLLAQQLQTFSAMAGAGASANVAVNSNNAALAQLLGFPNMFYSSLLAASLANQKPSNQSSNSASNLNAATLRSMMDMLPGGSGNSRGGGHSSNSNSSLPHHNWKS</sequence>
<feature type="compositionally biased region" description="Polar residues" evidence="6">
    <location>
        <begin position="651"/>
        <end position="665"/>
    </location>
</feature>
<gene>
    <name evidence="8" type="ORF">RDWZM_005343</name>
</gene>
<evidence type="ECO:0000256" key="6">
    <source>
        <dbReference type="SAM" id="MobiDB-lite"/>
    </source>
</evidence>
<dbReference type="InterPro" id="IPR040386">
    <property type="entry name" value="P66"/>
</dbReference>
<evidence type="ECO:0000256" key="1">
    <source>
        <dbReference type="ARBA" id="ARBA00004123"/>
    </source>
</evidence>
<feature type="region of interest" description="Disordered" evidence="6">
    <location>
        <begin position="25"/>
        <end position="363"/>
    </location>
</feature>
<dbReference type="AlphaFoldDB" id="A0A9Q0RMA8"/>
<protein>
    <recommendedName>
        <fullName evidence="7">Transcriptional repressor p66 coiled-coil MBD2-interaction domain-containing protein</fullName>
    </recommendedName>
</protein>
<feature type="region of interest" description="Disordered" evidence="6">
    <location>
        <begin position="424"/>
        <end position="464"/>
    </location>
</feature>
<dbReference type="Pfam" id="PF16563">
    <property type="entry name" value="P66_CC"/>
    <property type="match status" value="1"/>
</dbReference>
<feature type="compositionally biased region" description="Acidic residues" evidence="6">
    <location>
        <begin position="234"/>
        <end position="248"/>
    </location>
</feature>
<feature type="region of interest" description="Disordered" evidence="6">
    <location>
        <begin position="376"/>
        <end position="404"/>
    </location>
</feature>
<feature type="compositionally biased region" description="Basic and acidic residues" evidence="6">
    <location>
        <begin position="293"/>
        <end position="311"/>
    </location>
</feature>
<keyword evidence="4" id="KW-0804">Transcription</keyword>
<organism evidence="8 9">
    <name type="scientific">Blomia tropicalis</name>
    <name type="common">Mite</name>
    <dbReference type="NCBI Taxonomy" id="40697"/>
    <lineage>
        <taxon>Eukaryota</taxon>
        <taxon>Metazoa</taxon>
        <taxon>Ecdysozoa</taxon>
        <taxon>Arthropoda</taxon>
        <taxon>Chelicerata</taxon>
        <taxon>Arachnida</taxon>
        <taxon>Acari</taxon>
        <taxon>Acariformes</taxon>
        <taxon>Sarcoptiformes</taxon>
        <taxon>Astigmata</taxon>
        <taxon>Glycyphagoidea</taxon>
        <taxon>Echimyopodidae</taxon>
        <taxon>Blomia</taxon>
    </lineage>
</organism>
<dbReference type="PANTHER" id="PTHR13455">
    <property type="entry name" value="TRANSCRIPTIONAL REPRESSOR P66-RELATED"/>
    <property type="match status" value="1"/>
</dbReference>
<feature type="compositionally biased region" description="Polar residues" evidence="6">
    <location>
        <begin position="220"/>
        <end position="233"/>
    </location>
</feature>
<evidence type="ECO:0000313" key="9">
    <source>
        <dbReference type="Proteomes" id="UP001142055"/>
    </source>
</evidence>
<feature type="compositionally biased region" description="Low complexity" evidence="6">
    <location>
        <begin position="666"/>
        <end position="688"/>
    </location>
</feature>
<feature type="compositionally biased region" description="Gly residues" evidence="6">
    <location>
        <begin position="1135"/>
        <end position="1145"/>
    </location>
</feature>
<dbReference type="GO" id="GO:0000122">
    <property type="term" value="P:negative regulation of transcription by RNA polymerase II"/>
    <property type="evidence" value="ECO:0007669"/>
    <property type="project" value="InterPro"/>
</dbReference>
<feature type="region of interest" description="Disordered" evidence="6">
    <location>
        <begin position="604"/>
        <end position="733"/>
    </location>
</feature>
<feature type="region of interest" description="Disordered" evidence="6">
    <location>
        <begin position="865"/>
        <end position="922"/>
    </location>
</feature>
<comment type="caution">
    <text evidence="8">The sequence shown here is derived from an EMBL/GenBank/DDBJ whole genome shotgun (WGS) entry which is preliminary data.</text>
</comment>
<evidence type="ECO:0000259" key="7">
    <source>
        <dbReference type="Pfam" id="PF16563"/>
    </source>
</evidence>
<evidence type="ECO:0000256" key="2">
    <source>
        <dbReference type="ARBA" id="ARBA00023015"/>
    </source>
</evidence>
<evidence type="ECO:0000256" key="4">
    <source>
        <dbReference type="ARBA" id="ARBA00023163"/>
    </source>
</evidence>
<name>A0A9Q0RMA8_BLOTA</name>
<feature type="compositionally biased region" description="Low complexity" evidence="6">
    <location>
        <begin position="866"/>
        <end position="886"/>
    </location>
</feature>
<feature type="compositionally biased region" description="Basic and acidic residues" evidence="6">
    <location>
        <begin position="93"/>
        <end position="111"/>
    </location>
</feature>
<feature type="domain" description="Transcriptional repressor p66 coiled-coil MBD2-interaction" evidence="7">
    <location>
        <begin position="472"/>
        <end position="506"/>
    </location>
</feature>
<feature type="compositionally biased region" description="Acidic residues" evidence="6">
    <location>
        <begin position="439"/>
        <end position="452"/>
    </location>
</feature>
<feature type="region of interest" description="Disordered" evidence="6">
    <location>
        <begin position="508"/>
        <end position="533"/>
    </location>
</feature>
<feature type="compositionally biased region" description="Basic and acidic residues" evidence="6">
    <location>
        <begin position="210"/>
        <end position="219"/>
    </location>
</feature>